<evidence type="ECO:0000313" key="5">
    <source>
        <dbReference type="EMBL" id="MDZ5662171.1"/>
    </source>
</evidence>
<dbReference type="SMART" id="SM00421">
    <property type="entry name" value="HTH_LUXR"/>
    <property type="match status" value="1"/>
</dbReference>
<evidence type="ECO:0000256" key="3">
    <source>
        <dbReference type="ARBA" id="ARBA00023163"/>
    </source>
</evidence>
<evidence type="ECO:0000313" key="6">
    <source>
        <dbReference type="Proteomes" id="UP001291999"/>
    </source>
</evidence>
<dbReference type="InterPro" id="IPR000792">
    <property type="entry name" value="Tscrpt_reg_LuxR_C"/>
</dbReference>
<accession>A0ABU5KBA4</accession>
<dbReference type="Proteomes" id="UP001291999">
    <property type="component" value="Unassembled WGS sequence"/>
</dbReference>
<dbReference type="EMBL" id="JAXQPW010000002">
    <property type="protein sequence ID" value="MDZ5662171.1"/>
    <property type="molecule type" value="Genomic_DNA"/>
</dbReference>
<dbReference type="PANTHER" id="PTHR44688:SF16">
    <property type="entry name" value="DNA-BINDING TRANSCRIPTIONAL ACTIVATOR DEVR_DOSR"/>
    <property type="match status" value="1"/>
</dbReference>
<feature type="domain" description="HTH luxR-type" evidence="4">
    <location>
        <begin position="357"/>
        <end position="422"/>
    </location>
</feature>
<dbReference type="CDD" id="cd06170">
    <property type="entry name" value="LuxR_C_like"/>
    <property type="match status" value="1"/>
</dbReference>
<dbReference type="InterPro" id="IPR016032">
    <property type="entry name" value="Sig_transdc_resp-reg_C-effctor"/>
</dbReference>
<dbReference type="InterPro" id="IPR036388">
    <property type="entry name" value="WH-like_DNA-bd_sf"/>
</dbReference>
<reference evidence="5 6" key="1">
    <citation type="submission" date="2023-11" db="EMBL/GenBank/DDBJ databases">
        <title>Novel species in genus Nocardioides.</title>
        <authorList>
            <person name="Zhou H."/>
        </authorList>
    </citation>
    <scope>NUCLEOTIDE SEQUENCE [LARGE SCALE GENOMIC DNA]</scope>
    <source>
        <strain evidence="5 6">S-58</strain>
    </source>
</reference>
<evidence type="ECO:0000259" key="4">
    <source>
        <dbReference type="PROSITE" id="PS50043"/>
    </source>
</evidence>
<dbReference type="PRINTS" id="PR00038">
    <property type="entry name" value="HTHLUXR"/>
</dbReference>
<organism evidence="5 6">
    <name type="scientific">Nocardioides renjunii</name>
    <dbReference type="NCBI Taxonomy" id="3095075"/>
    <lineage>
        <taxon>Bacteria</taxon>
        <taxon>Bacillati</taxon>
        <taxon>Actinomycetota</taxon>
        <taxon>Actinomycetes</taxon>
        <taxon>Propionibacteriales</taxon>
        <taxon>Nocardioidaceae</taxon>
        <taxon>Nocardioides</taxon>
    </lineage>
</organism>
<keyword evidence="6" id="KW-1185">Reference proteome</keyword>
<protein>
    <submittedName>
        <fullName evidence="5">LuxR C-terminal-related transcriptional regulator</fullName>
    </submittedName>
</protein>
<gene>
    <name evidence="5" type="ORF">SFC79_10385</name>
</gene>
<name>A0ABU5KBA4_9ACTN</name>
<dbReference type="Pfam" id="PF00196">
    <property type="entry name" value="GerE"/>
    <property type="match status" value="1"/>
</dbReference>
<dbReference type="Gene3D" id="1.10.10.10">
    <property type="entry name" value="Winged helix-like DNA-binding domain superfamily/Winged helix DNA-binding domain"/>
    <property type="match status" value="1"/>
</dbReference>
<dbReference type="Pfam" id="PF14559">
    <property type="entry name" value="TPR_19"/>
    <property type="match status" value="1"/>
</dbReference>
<comment type="caution">
    <text evidence="5">The sequence shown here is derived from an EMBL/GenBank/DDBJ whole genome shotgun (WGS) entry which is preliminary data.</text>
</comment>
<sequence length="424" mass="45791">MVEILRDGSTGPWMILTASDDDGTGPAAPPALAATTLPPSRVDPVLEVHLGRVQASQGHHREAVRSWTKALRAATTGSLRHRCLAQLALVDAYMGRLARSAEHDRRAERIMPGVGGDTLQLARAVRHLAQGDLPEARRRLELVVSTADVQDEPWEGTLRLLLGAELLIATGRPDAASRLLAEALAVDGTPTPGWSSGVLRARRADAFAAEGELLRALALVTPLPAQAAAEAGVVAADTRAAIGDMRGAQAVLTAVVDELDLAPALVQVRAWVLEARLEQHRGNTVRSRVLVDRALQAAAGEDMPTPLRRDWQWLRATLDRDLPLRHAHREILAGLDRLVRDSDVRPRLVDVSRAPQPEVLGGALTERESQVLELLAEMYSTEEIAAALFVSGNTVKTHLKGIFAKLCVNRRVDAVRRGRQLGLC</sequence>
<evidence type="ECO:0000256" key="1">
    <source>
        <dbReference type="ARBA" id="ARBA00023015"/>
    </source>
</evidence>
<keyword evidence="1" id="KW-0805">Transcription regulation</keyword>
<proteinExistence type="predicted"/>
<keyword evidence="2" id="KW-0238">DNA-binding</keyword>
<keyword evidence="3" id="KW-0804">Transcription</keyword>
<dbReference type="SUPFAM" id="SSF46894">
    <property type="entry name" value="C-terminal effector domain of the bipartite response regulators"/>
    <property type="match status" value="1"/>
</dbReference>
<dbReference type="PROSITE" id="PS50043">
    <property type="entry name" value="HTH_LUXR_2"/>
    <property type="match status" value="1"/>
</dbReference>
<dbReference type="PANTHER" id="PTHR44688">
    <property type="entry name" value="DNA-BINDING TRANSCRIPTIONAL ACTIVATOR DEVR_DOSR"/>
    <property type="match status" value="1"/>
</dbReference>
<dbReference type="SUPFAM" id="SSF48452">
    <property type="entry name" value="TPR-like"/>
    <property type="match status" value="1"/>
</dbReference>
<dbReference type="Gene3D" id="1.25.40.10">
    <property type="entry name" value="Tetratricopeptide repeat domain"/>
    <property type="match status" value="1"/>
</dbReference>
<dbReference type="RefSeq" id="WP_322424279.1">
    <property type="nucleotide sequence ID" value="NZ_JAXQPW010000002.1"/>
</dbReference>
<evidence type="ECO:0000256" key="2">
    <source>
        <dbReference type="ARBA" id="ARBA00023125"/>
    </source>
</evidence>
<dbReference type="InterPro" id="IPR011990">
    <property type="entry name" value="TPR-like_helical_dom_sf"/>
</dbReference>